<comment type="caution">
    <text evidence="2">The sequence shown here is derived from an EMBL/GenBank/DDBJ whole genome shotgun (WGS) entry which is preliminary data.</text>
</comment>
<dbReference type="EMBL" id="JASCZI010151036">
    <property type="protein sequence ID" value="MED6167230.1"/>
    <property type="molecule type" value="Genomic_DNA"/>
</dbReference>
<proteinExistence type="predicted"/>
<feature type="region of interest" description="Disordered" evidence="1">
    <location>
        <begin position="90"/>
        <end position="119"/>
    </location>
</feature>
<evidence type="ECO:0000256" key="1">
    <source>
        <dbReference type="SAM" id="MobiDB-lite"/>
    </source>
</evidence>
<gene>
    <name evidence="2" type="ORF">PIB30_000478</name>
</gene>
<keyword evidence="3" id="KW-1185">Reference proteome</keyword>
<reference evidence="2 3" key="1">
    <citation type="journal article" date="2023" name="Plants (Basel)">
        <title>Bridging the Gap: Combining Genomics and Transcriptomics Approaches to Understand Stylosanthes scabra, an Orphan Legume from the Brazilian Caatinga.</title>
        <authorList>
            <person name="Ferreira-Neto J.R.C."/>
            <person name="da Silva M.D."/>
            <person name="Binneck E."/>
            <person name="de Melo N.F."/>
            <person name="da Silva R.H."/>
            <person name="de Melo A.L.T.M."/>
            <person name="Pandolfi V."/>
            <person name="Bustamante F.O."/>
            <person name="Brasileiro-Vidal A.C."/>
            <person name="Benko-Iseppon A.M."/>
        </authorList>
    </citation>
    <scope>NUCLEOTIDE SEQUENCE [LARGE SCALE GENOMIC DNA]</scope>
    <source>
        <tissue evidence="2">Leaves</tissue>
    </source>
</reference>
<protein>
    <submittedName>
        <fullName evidence="2">Uncharacterized protein</fullName>
    </submittedName>
</protein>
<organism evidence="2 3">
    <name type="scientific">Stylosanthes scabra</name>
    <dbReference type="NCBI Taxonomy" id="79078"/>
    <lineage>
        <taxon>Eukaryota</taxon>
        <taxon>Viridiplantae</taxon>
        <taxon>Streptophyta</taxon>
        <taxon>Embryophyta</taxon>
        <taxon>Tracheophyta</taxon>
        <taxon>Spermatophyta</taxon>
        <taxon>Magnoliopsida</taxon>
        <taxon>eudicotyledons</taxon>
        <taxon>Gunneridae</taxon>
        <taxon>Pentapetalae</taxon>
        <taxon>rosids</taxon>
        <taxon>fabids</taxon>
        <taxon>Fabales</taxon>
        <taxon>Fabaceae</taxon>
        <taxon>Papilionoideae</taxon>
        <taxon>50 kb inversion clade</taxon>
        <taxon>dalbergioids sensu lato</taxon>
        <taxon>Dalbergieae</taxon>
        <taxon>Pterocarpus clade</taxon>
        <taxon>Stylosanthes</taxon>
    </lineage>
</organism>
<dbReference type="Proteomes" id="UP001341840">
    <property type="component" value="Unassembled WGS sequence"/>
</dbReference>
<evidence type="ECO:0000313" key="2">
    <source>
        <dbReference type="EMBL" id="MED6167230.1"/>
    </source>
</evidence>
<sequence length="169" mass="18507">MALPTWRRLQRGMRGWRWRLQRGGACAEGASYVAGSTNFSYLAAFPTASIFVSKVLSLSDTTTSYRSSWQFHPHPRIPADFIRDGGLRGYPLSTRGARGSKPPSPSLRRRRQTWSSSSPSKDVAVLTSSAIACLSSTDDGRCCSLGVFLLSAMVWFPSPEWLSSPATVS</sequence>
<evidence type="ECO:0000313" key="3">
    <source>
        <dbReference type="Proteomes" id="UP001341840"/>
    </source>
</evidence>
<accession>A0ABU6V382</accession>
<name>A0ABU6V382_9FABA</name>